<evidence type="ECO:0000313" key="1">
    <source>
        <dbReference type="EMBL" id="MBL7258017.1"/>
    </source>
</evidence>
<comment type="caution">
    <text evidence="1">The sequence shown here is derived from an EMBL/GenBank/DDBJ whole genome shotgun (WGS) entry which is preliminary data.</text>
</comment>
<dbReference type="Proteomes" id="UP000598996">
    <property type="component" value="Unassembled WGS sequence"/>
</dbReference>
<dbReference type="RefSeq" id="WP_202994663.1">
    <property type="nucleotide sequence ID" value="NZ_JAENHO010000008.1"/>
</dbReference>
<organism evidence="1 2">
    <name type="scientific">Paractinoplanes lichenicola</name>
    <dbReference type="NCBI Taxonomy" id="2802976"/>
    <lineage>
        <taxon>Bacteria</taxon>
        <taxon>Bacillati</taxon>
        <taxon>Actinomycetota</taxon>
        <taxon>Actinomycetes</taxon>
        <taxon>Micromonosporales</taxon>
        <taxon>Micromonosporaceae</taxon>
        <taxon>Paractinoplanes</taxon>
    </lineage>
</organism>
<evidence type="ECO:0000313" key="2">
    <source>
        <dbReference type="Proteomes" id="UP000598996"/>
    </source>
</evidence>
<name>A0ABS1VU56_9ACTN</name>
<dbReference type="EMBL" id="JAENHO010000008">
    <property type="protein sequence ID" value="MBL7258017.1"/>
    <property type="molecule type" value="Genomic_DNA"/>
</dbReference>
<reference evidence="1 2" key="1">
    <citation type="submission" date="2021-01" db="EMBL/GenBank/DDBJ databases">
        <title>Actinoplanes sp. nov. LDG1-01 isolated from lichen.</title>
        <authorList>
            <person name="Saeng-In P."/>
            <person name="Phongsopitanun W."/>
            <person name="Kanchanasin P."/>
            <person name="Yuki M."/>
            <person name="Kudo T."/>
            <person name="Ohkuma M."/>
            <person name="Tanasupawat S."/>
        </authorList>
    </citation>
    <scope>NUCLEOTIDE SEQUENCE [LARGE SCALE GENOMIC DNA]</scope>
    <source>
        <strain evidence="1 2">LDG1-01</strain>
    </source>
</reference>
<keyword evidence="2" id="KW-1185">Reference proteome</keyword>
<gene>
    <name evidence="1" type="ORF">JKJ07_27295</name>
</gene>
<dbReference type="Pfam" id="PF08817">
    <property type="entry name" value="YukD"/>
    <property type="match status" value="1"/>
</dbReference>
<proteinExistence type="predicted"/>
<sequence>MDKIQLTFIHPTESDRRITAAVPGDATAKTLITEMIRANFIPSPGNTTQYRLRDANSNKQLLDDTTLAAAGITGGETLMVDHTTTGAREV</sequence>
<accession>A0ABS1VU56</accession>
<dbReference type="InterPro" id="IPR024962">
    <property type="entry name" value="YukD-like"/>
</dbReference>
<protein>
    <submittedName>
        <fullName evidence="1">EsaB/YukD family protein</fullName>
    </submittedName>
</protein>